<accession>A0A0E9VEZ9</accession>
<proteinExistence type="predicted"/>
<dbReference type="EMBL" id="GBXM01031930">
    <property type="protein sequence ID" value="JAH76647.1"/>
    <property type="molecule type" value="Transcribed_RNA"/>
</dbReference>
<name>A0A0E9VEZ9_ANGAN</name>
<protein>
    <submittedName>
        <fullName evidence="1">Uncharacterized protein</fullName>
    </submittedName>
</protein>
<evidence type="ECO:0000313" key="1">
    <source>
        <dbReference type="EMBL" id="JAH76647.1"/>
    </source>
</evidence>
<organism evidence="1">
    <name type="scientific">Anguilla anguilla</name>
    <name type="common">European freshwater eel</name>
    <name type="synonym">Muraena anguilla</name>
    <dbReference type="NCBI Taxonomy" id="7936"/>
    <lineage>
        <taxon>Eukaryota</taxon>
        <taxon>Metazoa</taxon>
        <taxon>Chordata</taxon>
        <taxon>Craniata</taxon>
        <taxon>Vertebrata</taxon>
        <taxon>Euteleostomi</taxon>
        <taxon>Actinopterygii</taxon>
        <taxon>Neopterygii</taxon>
        <taxon>Teleostei</taxon>
        <taxon>Anguilliformes</taxon>
        <taxon>Anguillidae</taxon>
        <taxon>Anguilla</taxon>
    </lineage>
</organism>
<dbReference type="AlphaFoldDB" id="A0A0E9VEZ9"/>
<reference evidence="1" key="2">
    <citation type="journal article" date="2015" name="Fish Shellfish Immunol.">
        <title>Early steps in the European eel (Anguilla anguilla)-Vibrio vulnificus interaction in the gills: Role of the RtxA13 toxin.</title>
        <authorList>
            <person name="Callol A."/>
            <person name="Pajuelo D."/>
            <person name="Ebbesson L."/>
            <person name="Teles M."/>
            <person name="MacKenzie S."/>
            <person name="Amaro C."/>
        </authorList>
    </citation>
    <scope>NUCLEOTIDE SEQUENCE</scope>
</reference>
<reference evidence="1" key="1">
    <citation type="submission" date="2014-11" db="EMBL/GenBank/DDBJ databases">
        <authorList>
            <person name="Amaro Gonzalez C."/>
        </authorList>
    </citation>
    <scope>NUCLEOTIDE SEQUENCE</scope>
</reference>
<sequence>MGNQQGCNGTQKSCVGTVHSFWLHGSVHFPYRRKKK</sequence>